<dbReference type="SUPFAM" id="SSF47336">
    <property type="entry name" value="ACP-like"/>
    <property type="match status" value="1"/>
</dbReference>
<accession>A0A7W7Q2D1</accession>
<evidence type="ECO:0000313" key="3">
    <source>
        <dbReference type="Proteomes" id="UP000520767"/>
    </source>
</evidence>
<reference evidence="2 3" key="1">
    <citation type="submission" date="2020-08" db="EMBL/GenBank/DDBJ databases">
        <title>Genomic Encyclopedia of Type Strains, Phase III (KMG-III): the genomes of soil and plant-associated and newly described type strains.</title>
        <authorList>
            <person name="Whitman W."/>
        </authorList>
    </citation>
    <scope>NUCLEOTIDE SEQUENCE [LARGE SCALE GENOMIC DNA]</scope>
    <source>
        <strain evidence="2 3">CECT 8960</strain>
    </source>
</reference>
<evidence type="ECO:0000259" key="1">
    <source>
        <dbReference type="PROSITE" id="PS50075"/>
    </source>
</evidence>
<organism evidence="2 3">
    <name type="scientific">Actinophytocola algeriensis</name>
    <dbReference type="NCBI Taxonomy" id="1768010"/>
    <lineage>
        <taxon>Bacteria</taxon>
        <taxon>Bacillati</taxon>
        <taxon>Actinomycetota</taxon>
        <taxon>Actinomycetes</taxon>
        <taxon>Pseudonocardiales</taxon>
        <taxon>Pseudonocardiaceae</taxon>
    </lineage>
</organism>
<dbReference type="AlphaFoldDB" id="A0A7W7Q2D1"/>
<name>A0A7W7Q2D1_9PSEU</name>
<evidence type="ECO:0000313" key="2">
    <source>
        <dbReference type="EMBL" id="MBB4905750.1"/>
    </source>
</evidence>
<comment type="caution">
    <text evidence="2">The sequence shown here is derived from an EMBL/GenBank/DDBJ whole genome shotgun (WGS) entry which is preliminary data.</text>
</comment>
<dbReference type="Pfam" id="PF00550">
    <property type="entry name" value="PP-binding"/>
    <property type="match status" value="1"/>
</dbReference>
<dbReference type="RefSeq" id="WP_184809932.1">
    <property type="nucleotide sequence ID" value="NZ_JACHJQ010000002.1"/>
</dbReference>
<keyword evidence="3" id="KW-1185">Reference proteome</keyword>
<dbReference type="InterPro" id="IPR036736">
    <property type="entry name" value="ACP-like_sf"/>
</dbReference>
<protein>
    <submittedName>
        <fullName evidence="2">Acyl carrier protein</fullName>
    </submittedName>
</protein>
<dbReference type="Proteomes" id="UP000520767">
    <property type="component" value="Unassembled WGS sequence"/>
</dbReference>
<dbReference type="InterPro" id="IPR009081">
    <property type="entry name" value="PP-bd_ACP"/>
</dbReference>
<feature type="domain" description="Carrier" evidence="1">
    <location>
        <begin position="1"/>
        <end position="75"/>
    </location>
</feature>
<dbReference type="Gene3D" id="1.10.1200.10">
    <property type="entry name" value="ACP-like"/>
    <property type="match status" value="1"/>
</dbReference>
<dbReference type="PROSITE" id="PS50075">
    <property type="entry name" value="CARRIER"/>
    <property type="match status" value="1"/>
</dbReference>
<sequence length="76" mass="8141">MLEGRVRDVIASVLSVAPGEVPARLSPETVPGWSSLRQVQLALALEQEFGVEVDPNVIPDLVSESAIVDYVREVAA</sequence>
<gene>
    <name evidence="2" type="ORF">FHR82_001967</name>
</gene>
<dbReference type="EMBL" id="JACHJQ010000002">
    <property type="protein sequence ID" value="MBB4905750.1"/>
    <property type="molecule type" value="Genomic_DNA"/>
</dbReference>
<proteinExistence type="predicted"/>